<gene>
    <name evidence="1" type="ORF">I7822_27980</name>
</gene>
<keyword evidence="2" id="KW-1185">Reference proteome</keyword>
<accession>A0ABS3NB58</accession>
<evidence type="ECO:0000313" key="2">
    <source>
        <dbReference type="Proteomes" id="UP000663981"/>
    </source>
</evidence>
<evidence type="ECO:0000313" key="1">
    <source>
        <dbReference type="EMBL" id="MBO1515457.1"/>
    </source>
</evidence>
<reference evidence="1 2" key="1">
    <citation type="submission" date="2021-03" db="EMBL/GenBank/DDBJ databases">
        <title>Whole genome sequence of Metabacillus bambusae BG109.</title>
        <authorList>
            <person name="Jeong J.W."/>
        </authorList>
    </citation>
    <scope>NUCLEOTIDE SEQUENCE [LARGE SCALE GENOMIC DNA]</scope>
    <source>
        <strain evidence="1 2">BG109</strain>
    </source>
</reference>
<dbReference type="Proteomes" id="UP000663981">
    <property type="component" value="Unassembled WGS sequence"/>
</dbReference>
<comment type="caution">
    <text evidence="1">The sequence shown here is derived from an EMBL/GenBank/DDBJ whole genome shotgun (WGS) entry which is preliminary data.</text>
</comment>
<organism evidence="1 2">
    <name type="scientific">Metabacillus bambusae</name>
    <dbReference type="NCBI Taxonomy" id="2795218"/>
    <lineage>
        <taxon>Bacteria</taxon>
        <taxon>Bacillati</taxon>
        <taxon>Bacillota</taxon>
        <taxon>Bacilli</taxon>
        <taxon>Bacillales</taxon>
        <taxon>Bacillaceae</taxon>
        <taxon>Metabacillus</taxon>
    </lineage>
</organism>
<proteinExistence type="predicted"/>
<dbReference type="EMBL" id="JAGDEL010000038">
    <property type="protein sequence ID" value="MBO1515457.1"/>
    <property type="molecule type" value="Genomic_DNA"/>
</dbReference>
<protein>
    <submittedName>
        <fullName evidence="1">Uncharacterized protein</fullName>
    </submittedName>
</protein>
<name>A0ABS3NB58_9BACI</name>
<dbReference type="RefSeq" id="WP_207982316.1">
    <property type="nucleotide sequence ID" value="NZ_JAGDEL010000038.1"/>
</dbReference>
<sequence>MDLQMEVIRSCREINMDNDRNLTLHNYNEEIAVKIIRISKIIILDYLFWLFE</sequence>